<feature type="domain" description="Barstar (barnase inhibitor)" evidence="2">
    <location>
        <begin position="1"/>
        <end position="105"/>
    </location>
</feature>
<dbReference type="SUPFAM" id="SSF52038">
    <property type="entry name" value="Barstar-related"/>
    <property type="match status" value="1"/>
</dbReference>
<comment type="similarity">
    <text evidence="1">Belongs to the barstar family.</text>
</comment>
<dbReference type="AlphaFoldDB" id="A0A4R6GHE9"/>
<dbReference type="RefSeq" id="WP_112990986.1">
    <property type="nucleotide sequence ID" value="NZ_PTLZ01000001.1"/>
</dbReference>
<name>A0A4R6GHE9_9BURK</name>
<dbReference type="InterPro" id="IPR000468">
    <property type="entry name" value="Barstar"/>
</dbReference>
<reference evidence="3 4" key="1">
    <citation type="submission" date="2019-03" db="EMBL/GenBank/DDBJ databases">
        <title>Genomic Encyclopedia of Type Strains, Phase IV (KMG-IV): sequencing the most valuable type-strain genomes for metagenomic binning, comparative biology and taxonomic classification.</title>
        <authorList>
            <person name="Goeker M."/>
        </authorList>
    </citation>
    <scope>NUCLEOTIDE SEQUENCE [LARGE SCALE GENOMIC DNA]</scope>
    <source>
        <strain evidence="3 4">DSM 18555</strain>
    </source>
</reference>
<evidence type="ECO:0000313" key="4">
    <source>
        <dbReference type="Proteomes" id="UP000294737"/>
    </source>
</evidence>
<dbReference type="Pfam" id="PF01337">
    <property type="entry name" value="Barstar"/>
    <property type="match status" value="1"/>
</dbReference>
<dbReference type="EMBL" id="SNWF01000004">
    <property type="protein sequence ID" value="TDN94366.1"/>
    <property type="molecule type" value="Genomic_DNA"/>
</dbReference>
<proteinExistence type="inferred from homology"/>
<comment type="caution">
    <text evidence="3">The sequence shown here is derived from an EMBL/GenBank/DDBJ whole genome shotgun (WGS) entry which is preliminary data.</text>
</comment>
<evidence type="ECO:0000259" key="2">
    <source>
        <dbReference type="Pfam" id="PF01337"/>
    </source>
</evidence>
<dbReference type="Proteomes" id="UP000294737">
    <property type="component" value="Unassembled WGS sequence"/>
</dbReference>
<evidence type="ECO:0000256" key="1">
    <source>
        <dbReference type="ARBA" id="ARBA00006845"/>
    </source>
</evidence>
<dbReference type="Gene3D" id="3.30.370.10">
    <property type="entry name" value="Barstar-like"/>
    <property type="match status" value="1"/>
</dbReference>
<dbReference type="OrthoDB" id="7575400at2"/>
<evidence type="ECO:0000313" key="3">
    <source>
        <dbReference type="EMBL" id="TDN94366.1"/>
    </source>
</evidence>
<protein>
    <submittedName>
        <fullName evidence="3">Barstar (Barnase inhibitor)</fullName>
    </submittedName>
</protein>
<sequence>MAVVHLNGETIADWNAFHAACKTAFGFPDFYGCSMDAWVDCLSYLRDEENMTKFLLKPNEKLQIVVDHAEILRKNAPDLLEEVAYCIAGINERYADYGENPALELKLA</sequence>
<organism evidence="3 4">
    <name type="scientific">Herminiimonas fonticola</name>
    <dbReference type="NCBI Taxonomy" id="303380"/>
    <lineage>
        <taxon>Bacteria</taxon>
        <taxon>Pseudomonadati</taxon>
        <taxon>Pseudomonadota</taxon>
        <taxon>Betaproteobacteria</taxon>
        <taxon>Burkholderiales</taxon>
        <taxon>Oxalobacteraceae</taxon>
        <taxon>Herminiimonas</taxon>
    </lineage>
</organism>
<gene>
    <name evidence="3" type="ORF">EV677_0910</name>
</gene>
<keyword evidence="4" id="KW-1185">Reference proteome</keyword>
<dbReference type="InterPro" id="IPR035905">
    <property type="entry name" value="Barstar-like_sf"/>
</dbReference>
<accession>A0A4R6GHE9</accession>